<comment type="caution">
    <text evidence="1">The sequence shown here is derived from an EMBL/GenBank/DDBJ whole genome shotgun (WGS) entry which is preliminary data.</text>
</comment>
<organism evidence="1 2">
    <name type="scientific">Pasteurella multocida</name>
    <dbReference type="NCBI Taxonomy" id="747"/>
    <lineage>
        <taxon>Bacteria</taxon>
        <taxon>Pseudomonadati</taxon>
        <taxon>Pseudomonadota</taxon>
        <taxon>Gammaproteobacteria</taxon>
        <taxon>Pasteurellales</taxon>
        <taxon>Pasteurellaceae</taxon>
        <taxon>Pasteurella</taxon>
    </lineage>
</organism>
<keyword evidence="1" id="KW-0378">Hydrolase</keyword>
<reference evidence="1" key="1">
    <citation type="submission" date="2022-07" db="EMBL/GenBank/DDBJ databases">
        <title>Sequence of Pasteurella multocoda 17BRD-035.</title>
        <authorList>
            <person name="Roy Chowdhury P."/>
            <person name="Alhamami T."/>
            <person name="Trott D.J."/>
            <person name="Djordvevic S.P."/>
        </authorList>
    </citation>
    <scope>NUCLEOTIDE SEQUENCE</scope>
    <source>
        <strain evidence="1">17BRD-035</strain>
    </source>
</reference>
<evidence type="ECO:0000313" key="1">
    <source>
        <dbReference type="EMBL" id="MDT3453605.1"/>
    </source>
</evidence>
<protein>
    <submittedName>
        <fullName evidence="1">DnaB helicase C-terminal domain-containing protein</fullName>
    </submittedName>
</protein>
<sequence length="69" mass="7798">IGLYKESVYNESADKSLTEVILRLNRHGGSGTVYADQRFGSMFNCDQDEAKLRAEQCKPEPKKVKKGDF</sequence>
<keyword evidence="1" id="KW-0067">ATP-binding</keyword>
<name>A0AAW8VAF3_PASMD</name>
<dbReference type="Proteomes" id="UP001182304">
    <property type="component" value="Unassembled WGS sequence"/>
</dbReference>
<dbReference type="GO" id="GO:0004386">
    <property type="term" value="F:helicase activity"/>
    <property type="evidence" value="ECO:0007669"/>
    <property type="project" value="UniProtKB-KW"/>
</dbReference>
<evidence type="ECO:0000313" key="2">
    <source>
        <dbReference type="Proteomes" id="UP001182304"/>
    </source>
</evidence>
<feature type="non-terminal residue" evidence="1">
    <location>
        <position position="1"/>
    </location>
</feature>
<proteinExistence type="predicted"/>
<keyword evidence="1" id="KW-0347">Helicase</keyword>
<dbReference type="EMBL" id="JANIEN010000062">
    <property type="protein sequence ID" value="MDT3453605.1"/>
    <property type="molecule type" value="Genomic_DNA"/>
</dbReference>
<gene>
    <name evidence="1" type="ORF">NQF69_12640</name>
</gene>
<keyword evidence="1" id="KW-0547">Nucleotide-binding</keyword>
<dbReference type="AlphaFoldDB" id="A0AAW8VAF3"/>
<accession>A0AAW8VAF3</accession>